<dbReference type="GO" id="GO:0003824">
    <property type="term" value="F:catalytic activity"/>
    <property type="evidence" value="ECO:0007669"/>
    <property type="project" value="InterPro"/>
</dbReference>
<dbReference type="Gene3D" id="3.90.226.10">
    <property type="entry name" value="2-enoyl-CoA Hydratase, Chain A, domain 1"/>
    <property type="match status" value="1"/>
</dbReference>
<comment type="caution">
    <text evidence="3">The sequence shown here is derived from an EMBL/GenBank/DDBJ whole genome shotgun (WGS) entry which is preliminary data.</text>
</comment>
<protein>
    <submittedName>
        <fullName evidence="3">Enoyl-CoA hydratase</fullName>
    </submittedName>
</protein>
<dbReference type="EMBL" id="NMVQ01000001">
    <property type="protein sequence ID" value="OYO25320.1"/>
    <property type="molecule type" value="Genomic_DNA"/>
</dbReference>
<dbReference type="CDD" id="cd06558">
    <property type="entry name" value="crotonase-like"/>
    <property type="match status" value="1"/>
</dbReference>
<evidence type="ECO:0000256" key="2">
    <source>
        <dbReference type="RuleBase" id="RU003707"/>
    </source>
</evidence>
<dbReference type="SUPFAM" id="SSF52096">
    <property type="entry name" value="ClpP/crotonase"/>
    <property type="match status" value="1"/>
</dbReference>
<dbReference type="InterPro" id="IPR029045">
    <property type="entry name" value="ClpP/crotonase-like_dom_sf"/>
</dbReference>
<dbReference type="AlphaFoldDB" id="A0A255HBG4"/>
<proteinExistence type="inferred from homology"/>
<evidence type="ECO:0000256" key="1">
    <source>
        <dbReference type="ARBA" id="ARBA00005254"/>
    </source>
</evidence>
<name>A0A255HBG4_9ACTN</name>
<dbReference type="InterPro" id="IPR018376">
    <property type="entry name" value="Enoyl-CoA_hyd/isom_CS"/>
</dbReference>
<dbReference type="PROSITE" id="PS00166">
    <property type="entry name" value="ENOYL_COA_HYDRATASE"/>
    <property type="match status" value="1"/>
</dbReference>
<dbReference type="Pfam" id="PF00378">
    <property type="entry name" value="ECH_1"/>
    <property type="match status" value="1"/>
</dbReference>
<dbReference type="InterPro" id="IPR001753">
    <property type="entry name" value="Enoyl-CoA_hydra/iso"/>
</dbReference>
<dbReference type="RefSeq" id="WP_094362530.1">
    <property type="nucleotide sequence ID" value="NZ_NMVQ01000001.1"/>
</dbReference>
<dbReference type="Proteomes" id="UP000216311">
    <property type="component" value="Unassembled WGS sequence"/>
</dbReference>
<comment type="similarity">
    <text evidence="1 2">Belongs to the enoyl-CoA hydratase/isomerase family.</text>
</comment>
<accession>A0A255HBG4</accession>
<dbReference type="PANTHER" id="PTHR43802">
    <property type="entry name" value="ENOYL-COA HYDRATASE"/>
    <property type="match status" value="1"/>
</dbReference>
<gene>
    <name evidence="3" type="ORF">CGZ93_02455</name>
</gene>
<dbReference type="PANTHER" id="PTHR43802:SF1">
    <property type="entry name" value="IP11341P-RELATED"/>
    <property type="match status" value="1"/>
</dbReference>
<evidence type="ECO:0000313" key="3">
    <source>
        <dbReference type="EMBL" id="OYO25320.1"/>
    </source>
</evidence>
<organism evidence="3 4">
    <name type="scientific">Enemella dayhoffiae</name>
    <dbReference type="NCBI Taxonomy" id="2016507"/>
    <lineage>
        <taxon>Bacteria</taxon>
        <taxon>Bacillati</taxon>
        <taxon>Actinomycetota</taxon>
        <taxon>Actinomycetes</taxon>
        <taxon>Propionibacteriales</taxon>
        <taxon>Propionibacteriaceae</taxon>
        <taxon>Enemella</taxon>
    </lineage>
</organism>
<reference evidence="3 4" key="1">
    <citation type="submission" date="2017-07" db="EMBL/GenBank/DDBJ databases">
        <title>Draft whole genome sequences of clinical Proprionibacteriaceae strains.</title>
        <authorList>
            <person name="Bernier A.-M."/>
            <person name="Bernard K."/>
            <person name="Domingo M.-C."/>
        </authorList>
    </citation>
    <scope>NUCLEOTIDE SEQUENCE [LARGE SCALE GENOMIC DNA]</scope>
    <source>
        <strain evidence="3 4">NML 130396</strain>
    </source>
</reference>
<keyword evidence="4" id="KW-1185">Reference proteome</keyword>
<evidence type="ECO:0000313" key="4">
    <source>
        <dbReference type="Proteomes" id="UP000216311"/>
    </source>
</evidence>
<dbReference type="OrthoDB" id="4608673at2"/>
<sequence length="242" mass="25517">MSEIELERRGSIALITLNAPERRNALGRQMAADLLAVLAEVDRDPALGVTVLRGADGHFCAGAERSLLADAGADPAGDAHYAALGLVYEVFAAVDRLTTPTIAALRGWSVGAGVNLAMAADVRVIAEDATLRSGFSQIALHPGGGHFTLISRESNRQAAVAMSLLGQDVRGAEAVRLGLAWECVPDAEVEDRCLALAAAVTDPALSRTAVANLRHETTAGHLDLRAATQLERASQLWSLRRR</sequence>